<gene>
    <name evidence="3" type="ORF">PoB_004509700</name>
</gene>
<dbReference type="Proteomes" id="UP000735302">
    <property type="component" value="Unassembled WGS sequence"/>
</dbReference>
<evidence type="ECO:0000259" key="2">
    <source>
        <dbReference type="Pfam" id="PF12054"/>
    </source>
</evidence>
<evidence type="ECO:0000256" key="1">
    <source>
        <dbReference type="SAM" id="MobiDB-lite"/>
    </source>
</evidence>
<dbReference type="PANTHER" id="PTHR36498">
    <property type="entry name" value="TATA-BINDING PROTEIN-ASSOCIATED FACTOR 172"/>
    <property type="match status" value="1"/>
</dbReference>
<name>A0AAV4BGS7_9GAST</name>
<comment type="caution">
    <text evidence="3">The sequence shown here is derived from an EMBL/GenBank/DDBJ whole genome shotgun (WGS) entry which is preliminary data.</text>
</comment>
<dbReference type="PANTHER" id="PTHR36498:SF1">
    <property type="entry name" value="TATA-BINDING PROTEIN-ASSOCIATED FACTOR 172"/>
    <property type="match status" value="1"/>
</dbReference>
<accession>A0AAV4BGS7</accession>
<feature type="region of interest" description="Disordered" evidence="1">
    <location>
        <begin position="598"/>
        <end position="625"/>
    </location>
</feature>
<dbReference type="SUPFAM" id="SSF48371">
    <property type="entry name" value="ARM repeat"/>
    <property type="match status" value="1"/>
</dbReference>
<dbReference type="EMBL" id="BLXT01004960">
    <property type="protein sequence ID" value="GFO18592.1"/>
    <property type="molecule type" value="Genomic_DNA"/>
</dbReference>
<organism evidence="3 4">
    <name type="scientific">Plakobranchus ocellatus</name>
    <dbReference type="NCBI Taxonomy" id="259542"/>
    <lineage>
        <taxon>Eukaryota</taxon>
        <taxon>Metazoa</taxon>
        <taxon>Spiralia</taxon>
        <taxon>Lophotrochozoa</taxon>
        <taxon>Mollusca</taxon>
        <taxon>Gastropoda</taxon>
        <taxon>Heterobranchia</taxon>
        <taxon>Euthyneura</taxon>
        <taxon>Panpulmonata</taxon>
        <taxon>Sacoglossa</taxon>
        <taxon>Placobranchoidea</taxon>
        <taxon>Plakobranchidae</taxon>
        <taxon>Plakobranchus</taxon>
    </lineage>
</organism>
<dbReference type="AlphaFoldDB" id="A0AAV4BGS7"/>
<evidence type="ECO:0000313" key="4">
    <source>
        <dbReference type="Proteomes" id="UP000735302"/>
    </source>
</evidence>
<reference evidence="3 4" key="1">
    <citation type="journal article" date="2021" name="Elife">
        <title>Chloroplast acquisition without the gene transfer in kleptoplastic sea slugs, Plakobranchus ocellatus.</title>
        <authorList>
            <person name="Maeda T."/>
            <person name="Takahashi S."/>
            <person name="Yoshida T."/>
            <person name="Shimamura S."/>
            <person name="Takaki Y."/>
            <person name="Nagai Y."/>
            <person name="Toyoda A."/>
            <person name="Suzuki Y."/>
            <person name="Arimoto A."/>
            <person name="Ishii H."/>
            <person name="Satoh N."/>
            <person name="Nishiyama T."/>
            <person name="Hasebe M."/>
            <person name="Maruyama T."/>
            <person name="Minagawa J."/>
            <person name="Obokata J."/>
            <person name="Shigenobu S."/>
        </authorList>
    </citation>
    <scope>NUCLEOTIDE SEQUENCE [LARGE SCALE GENOMIC DNA]</scope>
</reference>
<keyword evidence="4" id="KW-1185">Reference proteome</keyword>
<dbReference type="InterPro" id="IPR044972">
    <property type="entry name" value="Mot1"/>
</dbReference>
<feature type="domain" description="Mot1 central" evidence="2">
    <location>
        <begin position="208"/>
        <end position="599"/>
    </location>
</feature>
<dbReference type="GO" id="GO:0016887">
    <property type="term" value="F:ATP hydrolysis activity"/>
    <property type="evidence" value="ECO:0007669"/>
    <property type="project" value="InterPro"/>
</dbReference>
<proteinExistence type="predicted"/>
<dbReference type="InterPro" id="IPR016024">
    <property type="entry name" value="ARM-type_fold"/>
</dbReference>
<evidence type="ECO:0000313" key="3">
    <source>
        <dbReference type="EMBL" id="GFO18592.1"/>
    </source>
</evidence>
<protein>
    <submittedName>
        <fullName evidence="3">TATA-binding protein-associated factor 172-like</fullName>
    </submittedName>
</protein>
<dbReference type="Pfam" id="PF12054">
    <property type="entry name" value="DUF3535"/>
    <property type="match status" value="1"/>
</dbReference>
<dbReference type="InterPro" id="IPR022707">
    <property type="entry name" value="Mot1_central_dom"/>
</dbReference>
<dbReference type="GO" id="GO:0017025">
    <property type="term" value="F:TBP-class protein binding"/>
    <property type="evidence" value="ECO:0007669"/>
    <property type="project" value="InterPro"/>
</dbReference>
<sequence>MSAEALMELVNSALIHITEAPMELVSSALFPITEALMELVSSAFIPIMEAPMELVSSALFPITEALMELVSSALIPIMEAYGSSHGASASSILSCLWNTLVDLDDLTASTNSIMTLLAKLMAHPLSRSSPIITDSLTQLTPRLWPFLRHSIVSVRKAALETLLTLLTFSDELMKNEWLMPLYQDAVRHIYQRSVLENQSELFPLLEQVWRALLQCANMEHLYVLVVPWLGVWLAFLMQPPHMAFDPALLIEAKHKPRECPPVRARFQEAHAAASTEVKYYIGGSDASCTTSPEKDTRIYKARVCGARLLGLLADRLSHSDLVLPPGQEPPSVILGRLFNFHLQGKSAVQRFVVGQVLYFWASQTKPCPCPSEIVSQLLACLGELVYYDEIAVSFTRMQNDCQDFLASLRQEGVNLDTLYPSRQLLTLESALALTTTSYRSIRVNLKPQVLAKFDERVKQLHTSVQQTFQDQQMYSVRVLCSLAMAVVAMDALPEKLNPVVRPLMDVIKKEENKSLQEEASLCLAQLIKACIQREPSPNSKIIKNLCNFLCADPSITPQVERPMAPKQTPQGMDIVEPHVPCSPSKGILTLTNLQRVAEEPVRRRGRRPGSSIKLDGDSSVPGSNTEAELLQERAEQAQVEKFSSTKICFTLSGGN</sequence>
<dbReference type="GO" id="GO:0003677">
    <property type="term" value="F:DNA binding"/>
    <property type="evidence" value="ECO:0007669"/>
    <property type="project" value="InterPro"/>
</dbReference>